<dbReference type="SMART" id="SM00028">
    <property type="entry name" value="TPR"/>
    <property type="match status" value="6"/>
</dbReference>
<evidence type="ECO:0000313" key="3">
    <source>
        <dbReference type="EMBL" id="SGZ40815.1"/>
    </source>
</evidence>
<dbReference type="PROSITE" id="PS50005">
    <property type="entry name" value="TPR"/>
    <property type="match status" value="1"/>
</dbReference>
<dbReference type="OrthoDB" id="9991317at2759"/>
<feature type="compositionally biased region" description="Acidic residues" evidence="2">
    <location>
        <begin position="66"/>
        <end position="76"/>
    </location>
</feature>
<dbReference type="InterPro" id="IPR011990">
    <property type="entry name" value="TPR-like_helical_dom_sf"/>
</dbReference>
<dbReference type="GO" id="GO:0000127">
    <property type="term" value="C:transcription factor TFIIIC complex"/>
    <property type="evidence" value="ECO:0007669"/>
    <property type="project" value="EnsemblFungi"/>
</dbReference>
<dbReference type="VEuPathDB" id="FungiDB:HGUI_03015"/>
<keyword evidence="4" id="KW-1185">Reference proteome</keyword>
<feature type="repeat" description="TPR" evidence="1">
    <location>
        <begin position="539"/>
        <end position="572"/>
    </location>
</feature>
<dbReference type="PANTHER" id="PTHR23082:SF0">
    <property type="entry name" value="GENERAL TRANSCRIPTION FACTOR 3C POLYPEPTIDE 3"/>
    <property type="match status" value="1"/>
</dbReference>
<evidence type="ECO:0000256" key="1">
    <source>
        <dbReference type="PROSITE-ProRule" id="PRU00339"/>
    </source>
</evidence>
<dbReference type="SUPFAM" id="SSF48452">
    <property type="entry name" value="TPR-like"/>
    <property type="match status" value="2"/>
</dbReference>
<dbReference type="Gene3D" id="1.25.40.10">
    <property type="entry name" value="Tetratricopeptide repeat domain"/>
    <property type="match status" value="3"/>
</dbReference>
<feature type="compositionally biased region" description="Basic residues" evidence="2">
    <location>
        <begin position="132"/>
        <end position="146"/>
    </location>
</feature>
<gene>
    <name evidence="3" type="ORF">HGUI_03015</name>
</gene>
<name>A0A1L0D104_9ASCO</name>
<feature type="compositionally biased region" description="Polar residues" evidence="2">
    <location>
        <begin position="22"/>
        <end position="35"/>
    </location>
</feature>
<feature type="compositionally biased region" description="Acidic residues" evidence="2">
    <location>
        <begin position="103"/>
        <end position="122"/>
    </location>
</feature>
<dbReference type="InterPro" id="IPR039340">
    <property type="entry name" value="Tfc4/TFIIIC-102/Sfc4"/>
</dbReference>
<dbReference type="InterPro" id="IPR019734">
    <property type="entry name" value="TPR_rpt"/>
</dbReference>
<dbReference type="PANTHER" id="PTHR23082">
    <property type="entry name" value="TRANSCRIPTION INITIATION FACTOR IIIC TFIIIC , POLYPEPTIDE 3-RELATED"/>
    <property type="match status" value="1"/>
</dbReference>
<feature type="compositionally biased region" description="Polar residues" evidence="2">
    <location>
        <begin position="620"/>
        <end position="635"/>
    </location>
</feature>
<feature type="region of interest" description="Disordered" evidence="2">
    <location>
        <begin position="615"/>
        <end position="635"/>
    </location>
</feature>
<feature type="region of interest" description="Disordered" evidence="2">
    <location>
        <begin position="1"/>
        <end position="46"/>
    </location>
</feature>
<dbReference type="Proteomes" id="UP000183365">
    <property type="component" value="Unassembled WGS sequence"/>
</dbReference>
<organism evidence="3 4">
    <name type="scientific">Hanseniaspora guilliermondii</name>
    <dbReference type="NCBI Taxonomy" id="56406"/>
    <lineage>
        <taxon>Eukaryota</taxon>
        <taxon>Fungi</taxon>
        <taxon>Dikarya</taxon>
        <taxon>Ascomycota</taxon>
        <taxon>Saccharomycotina</taxon>
        <taxon>Saccharomycetes</taxon>
        <taxon>Saccharomycodales</taxon>
        <taxon>Saccharomycodaceae</taxon>
        <taxon>Hanseniaspora</taxon>
    </lineage>
</organism>
<accession>A0A1L0D104</accession>
<dbReference type="AlphaFoldDB" id="A0A1L0D104"/>
<sequence>MNNAFSEENISYVEDNNDKQSNDSNLMNFNQSENSSIDDHEEENDEMYIPYGEEFGNIAPEEFDLLAEFTDDEEFEERQKKIAKAGNVGGKKRKSSKASKSDESDESENISDDSEEEEEEFLDAMREANNFKPRKKSNKKDKIKKKKKYTGYKKLAAKINPEMSNLMAKANEAYVSMDLELAEKLFSEIIKKDSNQFSAYKTLGDIYQQQNRLNDCCSIWMLGAHLNPNDFEFWKEVATLSLNLNHVTQALYCFNKVLQLDSTDDESLFERSKLCSITGHVNKAIDGFNKLFIKYPWDASIITEYVTLLNKTGKQQKAIDIYLDIYHQNIRKRQFLIKFRENALDSEEDDDEDEEDDDDVEVEGEFAGVPMKKVEKYQCMPFDWSALNIMVDLMLDMPVSKQNEPRHNIKILKDIARFIQLRESQTFWNTINYNSNDVEFDDRREFIEAFRDLPEEDKVYKDYSLPIDIRIRLGVLRLKNKQIDEAKFHFAYLLEEEVPSDFYDLFYVAGKNLADVDQYEDAIQYLSPMLHDDGYNKDVVFYKKIGKCFKMLERYDSALICYEKIMEFQPDQLDNKLNLAEIYHYVGRNSEYKALLEEVLEERSKIKDADATRTRARVSNVGTPQESRSSRNSVDALTPSFTPNVVVDNSKSNNPLMENTIKIKKKHSTPTHPMTKQEREEKIKSNVLEKFSKLSLYKKDSVILWQDTVSDLLNIFTSVRNLFLKRRVGQVEGVISRTRRFDKLLDYKIEKITLLESENNENENSSPLIREEKVDIGDSDEVRGLKFDVWFKLFMEFVVFISRERSKEEGLELLDTAEDINVFYGNEQRSKYMKMIRFAIEDESSRWDLARNFINVYQFNRKIYHLILLVLQDGSKASLDNVSHKNLQKIVLRTIKTFDSFRFNKKITGSAALINDKMITFNFHTKIPSPYIYYLFGICFFSSKTYGAALQYFLKIDLILNEEPMLKYMIAVSYLHKAMQRQTVMRNFYMIHAVKYLLQYKSLQIKRFGEGSLEHIEAEYNVGKFYQMLSLNTLAMKHYWNVLLTKNNNKFKNHAAFNLVHLYINSNNFDKAEEITNEYLVVE</sequence>
<evidence type="ECO:0000313" key="4">
    <source>
        <dbReference type="Proteomes" id="UP000183365"/>
    </source>
</evidence>
<reference evidence="4" key="1">
    <citation type="submission" date="2016-11" db="EMBL/GenBank/DDBJ databases">
        <authorList>
            <person name="Guldener U."/>
        </authorList>
    </citation>
    <scope>NUCLEOTIDE SEQUENCE [LARGE SCALE GENOMIC DNA]</scope>
</reference>
<keyword evidence="1" id="KW-0802">TPR repeat</keyword>
<dbReference type="EMBL" id="FQNF01000065">
    <property type="protein sequence ID" value="SGZ40815.1"/>
    <property type="molecule type" value="Genomic_DNA"/>
</dbReference>
<dbReference type="GO" id="GO:0042791">
    <property type="term" value="P:5S class rRNA transcription by RNA polymerase III"/>
    <property type="evidence" value="ECO:0007669"/>
    <property type="project" value="EnsemblFungi"/>
</dbReference>
<protein>
    <submittedName>
        <fullName evidence="3">Related to Transcription factor tau 131 kDa subunit</fullName>
    </submittedName>
</protein>
<feature type="region of interest" description="Disordered" evidence="2">
    <location>
        <begin position="66"/>
        <end position="146"/>
    </location>
</feature>
<dbReference type="GO" id="GO:0001003">
    <property type="term" value="F:RNA polymerase III type 2 promoter sequence-specific DNA binding"/>
    <property type="evidence" value="ECO:0007669"/>
    <property type="project" value="EnsemblFungi"/>
</dbReference>
<evidence type="ECO:0000256" key="2">
    <source>
        <dbReference type="SAM" id="MobiDB-lite"/>
    </source>
</evidence>
<dbReference type="GO" id="GO:0001002">
    <property type="term" value="F:RNA polymerase III type 1 promoter sequence-specific DNA binding"/>
    <property type="evidence" value="ECO:0007669"/>
    <property type="project" value="EnsemblFungi"/>
</dbReference>
<proteinExistence type="predicted"/>
<dbReference type="GO" id="GO:0008301">
    <property type="term" value="F:DNA binding, bending"/>
    <property type="evidence" value="ECO:0007669"/>
    <property type="project" value="EnsemblFungi"/>
</dbReference>